<dbReference type="Pfam" id="PF03151">
    <property type="entry name" value="TPT"/>
    <property type="match status" value="1"/>
</dbReference>
<evidence type="ECO:0000256" key="7">
    <source>
        <dbReference type="SAM" id="Phobius"/>
    </source>
</evidence>
<dbReference type="EMBL" id="JAACJL010000015">
    <property type="protein sequence ID" value="KAF4620273.1"/>
    <property type="molecule type" value="Genomic_DNA"/>
</dbReference>
<feature type="transmembrane region" description="Helical" evidence="7">
    <location>
        <begin position="86"/>
        <end position="111"/>
    </location>
</feature>
<feature type="region of interest" description="Disordered" evidence="6">
    <location>
        <begin position="427"/>
        <end position="508"/>
    </location>
</feature>
<accession>A0A8H4QZX3</accession>
<feature type="domain" description="Xylanolytic transcriptional activator regulatory" evidence="9">
    <location>
        <begin position="562"/>
        <end position="701"/>
    </location>
</feature>
<protein>
    <recommendedName>
        <fullName evidence="12">Sugar phosphate transporter domain-containing protein</fullName>
    </recommendedName>
</protein>
<dbReference type="InterPro" id="IPR007219">
    <property type="entry name" value="XnlR_reg_dom"/>
</dbReference>
<dbReference type="GO" id="GO:0008270">
    <property type="term" value="F:zinc ion binding"/>
    <property type="evidence" value="ECO:0007669"/>
    <property type="project" value="InterPro"/>
</dbReference>
<keyword evidence="11" id="KW-1185">Reference proteome</keyword>
<organism evidence="10 11">
    <name type="scientific">Agrocybe pediades</name>
    <dbReference type="NCBI Taxonomy" id="84607"/>
    <lineage>
        <taxon>Eukaryota</taxon>
        <taxon>Fungi</taxon>
        <taxon>Dikarya</taxon>
        <taxon>Basidiomycota</taxon>
        <taxon>Agaricomycotina</taxon>
        <taxon>Agaricomycetes</taxon>
        <taxon>Agaricomycetidae</taxon>
        <taxon>Agaricales</taxon>
        <taxon>Agaricineae</taxon>
        <taxon>Strophariaceae</taxon>
        <taxon>Agrocybe</taxon>
    </lineage>
</organism>
<name>A0A8H4QZX3_9AGAR</name>
<evidence type="ECO:0000259" key="9">
    <source>
        <dbReference type="Pfam" id="PF04082"/>
    </source>
</evidence>
<evidence type="ECO:0000256" key="5">
    <source>
        <dbReference type="ARBA" id="ARBA00023242"/>
    </source>
</evidence>
<feature type="transmembrane region" description="Helical" evidence="7">
    <location>
        <begin position="54"/>
        <end position="74"/>
    </location>
</feature>
<feature type="compositionally biased region" description="Low complexity" evidence="6">
    <location>
        <begin position="499"/>
        <end position="508"/>
    </location>
</feature>
<evidence type="ECO:0008006" key="12">
    <source>
        <dbReference type="Google" id="ProtNLM"/>
    </source>
</evidence>
<feature type="domain" description="Sugar phosphate transporter" evidence="8">
    <location>
        <begin position="59"/>
        <end position="354"/>
    </location>
</feature>
<keyword evidence="3 7" id="KW-1133">Transmembrane helix</keyword>
<feature type="transmembrane region" description="Helical" evidence="7">
    <location>
        <begin position="338"/>
        <end position="355"/>
    </location>
</feature>
<feature type="transmembrane region" description="Helical" evidence="7">
    <location>
        <begin position="181"/>
        <end position="198"/>
    </location>
</feature>
<proteinExistence type="predicted"/>
<feature type="transmembrane region" description="Helical" evidence="7">
    <location>
        <begin position="204"/>
        <end position="223"/>
    </location>
</feature>
<dbReference type="InterPro" id="IPR004853">
    <property type="entry name" value="Sugar_P_trans_dom"/>
</dbReference>
<evidence type="ECO:0000259" key="8">
    <source>
        <dbReference type="Pfam" id="PF03151"/>
    </source>
</evidence>
<gene>
    <name evidence="10" type="ORF">D9613_000330</name>
</gene>
<dbReference type="InterPro" id="IPR050186">
    <property type="entry name" value="TPT_transporter"/>
</dbReference>
<sequence>MERTNHVDDSEQSLVEPLRARLSYDDEAPLSSARSAGVHIASVEEKKRLWWRNAVINTLFMLSWFLFATLLSVYNKWMFAPDRLGFPAPLFVTTIHMFIQFGMAATIRAVWPKTFKSPYSPSRADYGKKAVPTAVATGMDIGLSNLSLKTITLSFYTMCKSSSLIFVLLFAFLFRLEAFSWRLIAVITLIFAGVVLMVATEATFVLEGLILVLSASALGGLRWSLTQVLLKSKKIGFDNPASTIFWLAPSMGITLGIASAAIENWPSIFRSHFFDGGLKTVGTMLFLAAPGIIAFCMVLSEFYIIQRAGVVPMSIAGIGKEVSTIIISSWFFGDKLTLLNAVGVAITVCGIGLFTHHKYRKSIESTVPLDAHGNPILDEDDELSAAANGYTQPEETIFLTSAHADGNDLSTVSAGLRDHIVRAIAGPNSGNYGAEIRPEPTPAMDAFSVASGSSSPSVSDPRSNSHSPKASGMVSADIEHTGRYPSYGSDSRHMGGSHGHSSSISSFDSARSNNAIPYNVAGHIPQSYASSRPNSFQSEPRLQLFDPVHHSRPHPNLMNHFIQAFFEHYSQDFLFLSYQDIAADYWDGRLPDPLANCVAAMAVKHSNLPDMSHRDIHNVAEAYIDNAKHLLNAVAHIPTLETLHALMLMCWLEQSHHRLPGFRTYYNMATKMAADLGLQDPHSIDLYPHEYERNRRRNTWTGMVSLHMTANSFRA</sequence>
<keyword evidence="2 7" id="KW-0812">Transmembrane</keyword>
<feature type="transmembrane region" description="Helical" evidence="7">
    <location>
        <begin position="311"/>
        <end position="332"/>
    </location>
</feature>
<dbReference type="CDD" id="cd12148">
    <property type="entry name" value="fungal_TF_MHR"/>
    <property type="match status" value="1"/>
</dbReference>
<dbReference type="GO" id="GO:0006351">
    <property type="term" value="P:DNA-templated transcription"/>
    <property type="evidence" value="ECO:0007669"/>
    <property type="project" value="InterPro"/>
</dbReference>
<dbReference type="AlphaFoldDB" id="A0A8H4QZX3"/>
<feature type="compositionally biased region" description="Low complexity" evidence="6">
    <location>
        <begin position="448"/>
        <end position="468"/>
    </location>
</feature>
<feature type="transmembrane region" description="Helical" evidence="7">
    <location>
        <begin position="282"/>
        <end position="304"/>
    </location>
</feature>
<evidence type="ECO:0000256" key="4">
    <source>
        <dbReference type="ARBA" id="ARBA00023136"/>
    </source>
</evidence>
<feature type="transmembrane region" description="Helical" evidence="7">
    <location>
        <begin position="244"/>
        <end position="262"/>
    </location>
</feature>
<reference evidence="10 11" key="1">
    <citation type="submission" date="2019-12" db="EMBL/GenBank/DDBJ databases">
        <authorList>
            <person name="Floudas D."/>
            <person name="Bentzer J."/>
            <person name="Ahren D."/>
            <person name="Johansson T."/>
            <person name="Persson P."/>
            <person name="Tunlid A."/>
        </authorList>
    </citation>
    <scope>NUCLEOTIDE SEQUENCE [LARGE SCALE GENOMIC DNA]</scope>
    <source>
        <strain evidence="10 11">CBS 102.39</strain>
    </source>
</reference>
<dbReference type="Pfam" id="PF04082">
    <property type="entry name" value="Fungal_trans"/>
    <property type="match status" value="1"/>
</dbReference>
<dbReference type="PANTHER" id="PTHR11132">
    <property type="entry name" value="SOLUTE CARRIER FAMILY 35"/>
    <property type="match status" value="1"/>
</dbReference>
<evidence type="ECO:0000313" key="10">
    <source>
        <dbReference type="EMBL" id="KAF4620273.1"/>
    </source>
</evidence>
<evidence type="ECO:0000256" key="3">
    <source>
        <dbReference type="ARBA" id="ARBA00022989"/>
    </source>
</evidence>
<evidence type="ECO:0000256" key="2">
    <source>
        <dbReference type="ARBA" id="ARBA00022692"/>
    </source>
</evidence>
<feature type="transmembrane region" description="Helical" evidence="7">
    <location>
        <begin position="153"/>
        <end position="174"/>
    </location>
</feature>
<comment type="caution">
    <text evidence="10">The sequence shown here is derived from an EMBL/GenBank/DDBJ whole genome shotgun (WGS) entry which is preliminary data.</text>
</comment>
<dbReference type="GO" id="GO:0016020">
    <property type="term" value="C:membrane"/>
    <property type="evidence" value="ECO:0007669"/>
    <property type="project" value="UniProtKB-SubCell"/>
</dbReference>
<dbReference type="GO" id="GO:0003677">
    <property type="term" value="F:DNA binding"/>
    <property type="evidence" value="ECO:0007669"/>
    <property type="project" value="InterPro"/>
</dbReference>
<evidence type="ECO:0000313" key="11">
    <source>
        <dbReference type="Proteomes" id="UP000521872"/>
    </source>
</evidence>
<evidence type="ECO:0000256" key="1">
    <source>
        <dbReference type="ARBA" id="ARBA00004141"/>
    </source>
</evidence>
<dbReference type="Proteomes" id="UP000521872">
    <property type="component" value="Unassembled WGS sequence"/>
</dbReference>
<keyword evidence="4 7" id="KW-0472">Membrane</keyword>
<comment type="subcellular location">
    <subcellularLocation>
        <location evidence="1">Membrane</location>
        <topology evidence="1">Multi-pass membrane protein</topology>
    </subcellularLocation>
</comment>
<keyword evidence="5" id="KW-0539">Nucleus</keyword>
<evidence type="ECO:0000256" key="6">
    <source>
        <dbReference type="SAM" id="MobiDB-lite"/>
    </source>
</evidence>